<reference evidence="1" key="2">
    <citation type="journal article" date="2015" name="Fish Shellfish Immunol.">
        <title>Early steps in the European eel (Anguilla anguilla)-Vibrio vulnificus interaction in the gills: Role of the RtxA13 toxin.</title>
        <authorList>
            <person name="Callol A."/>
            <person name="Pajuelo D."/>
            <person name="Ebbesson L."/>
            <person name="Teles M."/>
            <person name="MacKenzie S."/>
            <person name="Amaro C."/>
        </authorList>
    </citation>
    <scope>NUCLEOTIDE SEQUENCE</scope>
</reference>
<reference evidence="1" key="1">
    <citation type="submission" date="2014-11" db="EMBL/GenBank/DDBJ databases">
        <authorList>
            <person name="Amaro Gonzalez C."/>
        </authorList>
    </citation>
    <scope>NUCLEOTIDE SEQUENCE</scope>
</reference>
<protein>
    <submittedName>
        <fullName evidence="1">Uncharacterized protein</fullName>
    </submittedName>
</protein>
<evidence type="ECO:0000313" key="1">
    <source>
        <dbReference type="EMBL" id="JAI03198.1"/>
    </source>
</evidence>
<organism evidence="1">
    <name type="scientific">Anguilla anguilla</name>
    <name type="common">European freshwater eel</name>
    <name type="synonym">Muraena anguilla</name>
    <dbReference type="NCBI Taxonomy" id="7936"/>
    <lineage>
        <taxon>Eukaryota</taxon>
        <taxon>Metazoa</taxon>
        <taxon>Chordata</taxon>
        <taxon>Craniata</taxon>
        <taxon>Vertebrata</taxon>
        <taxon>Euteleostomi</taxon>
        <taxon>Actinopterygii</taxon>
        <taxon>Neopterygii</taxon>
        <taxon>Teleostei</taxon>
        <taxon>Anguilliformes</taxon>
        <taxon>Anguillidae</taxon>
        <taxon>Anguilla</taxon>
    </lineage>
</organism>
<dbReference type="AlphaFoldDB" id="A0A0E9XKC6"/>
<proteinExistence type="predicted"/>
<accession>A0A0E9XKC6</accession>
<name>A0A0E9XKC6_ANGAN</name>
<sequence>MTWTCLAAMKRMRRRRESVRSG</sequence>
<dbReference type="EMBL" id="GBXM01005380">
    <property type="protein sequence ID" value="JAI03198.1"/>
    <property type="molecule type" value="Transcribed_RNA"/>
</dbReference>